<evidence type="ECO:0000313" key="14">
    <source>
        <dbReference type="Proteomes" id="UP000636453"/>
    </source>
</evidence>
<comment type="similarity">
    <text evidence="1 10">Belongs to the sigma-54 factor family.</text>
</comment>
<dbReference type="PRINTS" id="PR00045">
    <property type="entry name" value="SIGMA54FCT"/>
</dbReference>
<dbReference type="Pfam" id="PF00309">
    <property type="entry name" value="Sigma54_AID"/>
    <property type="match status" value="1"/>
</dbReference>
<dbReference type="PROSITE" id="PS50044">
    <property type="entry name" value="SIGMA54_3"/>
    <property type="match status" value="1"/>
</dbReference>
<evidence type="ECO:0000256" key="7">
    <source>
        <dbReference type="ARBA" id="ARBA00023082"/>
    </source>
</evidence>
<keyword evidence="5 10" id="KW-0548">Nucleotidyltransferase</keyword>
<comment type="function">
    <text evidence="10">Sigma factors are initiation factors that promote the attachment of RNA polymerase to specific initiation sites and are then released.</text>
</comment>
<keyword evidence="4 10" id="KW-0808">Transferase</keyword>
<comment type="caution">
    <text evidence="13">The sequence shown here is derived from an EMBL/GenBank/DDBJ whole genome shotgun (WGS) entry which is preliminary data.</text>
</comment>
<dbReference type="AlphaFoldDB" id="A0A918Z5B4"/>
<protein>
    <recommendedName>
        <fullName evidence="2 10">RNA polymerase sigma-54 factor</fullName>
    </recommendedName>
</protein>
<dbReference type="InterPro" id="IPR007046">
    <property type="entry name" value="RNA_pol_sigma_54_core-bd"/>
</dbReference>
<dbReference type="PROSITE" id="PS00717">
    <property type="entry name" value="SIGMA54_1"/>
    <property type="match status" value="1"/>
</dbReference>
<proteinExistence type="inferred from homology"/>
<keyword evidence="7 10" id="KW-0731">Sigma factor</keyword>
<keyword evidence="8 10" id="KW-0238">DNA-binding</keyword>
<keyword evidence="14" id="KW-1185">Reference proteome</keyword>
<evidence type="ECO:0000256" key="10">
    <source>
        <dbReference type="PIRNR" id="PIRNR000774"/>
    </source>
</evidence>
<dbReference type="OrthoDB" id="9814402at2"/>
<name>A0A918Z5B4_9GAMM</name>
<gene>
    <name evidence="13" type="primary">rpoN</name>
    <name evidence="13" type="ORF">GCM10007167_19520</name>
</gene>
<sequence>MKTTLKAQMSQQIAMTPQLLQSIRLLQLDSLRLEQEVRRMLERNPLLEQEEDEEDVVAEDTNPRAVIDEDEPDYAWERGAHAGGGGEDEDAMARVADRPHGDFRAALLEQFALECRAPSELALAALVLDHTDDNGYLEVPVAELAALARAQGLDADALETVRQRVMRLEPAGCGAADLSECLRAQLDGRDGVDPLAHAIVRSHLALLAAHDLPALAAALGVDRDRAAAAVDRVLALDPRPASGWGAAEDAVVVPDVVVRKQDGQWRVSLNPRTAPRLRVNAALERLMGEANGPGEHAVMRELLQEARWMARGVAIRNDTLLRATTAIVERQHGFLERGEEAMVPLTLKEIADAIGVHESTISRVSTGKYVQTPRGTFELKHFFAVRLNGAEVGGSAVRAMVRKLIDQENPAAPLGDDAIATLLARQGIRIARRTVAKYRDQLRIPPAKVRALTGNGRGYARSA</sequence>
<reference evidence="13" key="2">
    <citation type="submission" date="2020-09" db="EMBL/GenBank/DDBJ databases">
        <authorList>
            <person name="Sun Q."/>
            <person name="Kim S."/>
        </authorList>
    </citation>
    <scope>NUCLEOTIDE SEQUENCE</scope>
    <source>
        <strain evidence="13">KCTC 32020</strain>
    </source>
</reference>
<keyword evidence="6 10" id="KW-0805">Transcription regulation</keyword>
<dbReference type="Pfam" id="PF04552">
    <property type="entry name" value="Sigma54_DBD"/>
    <property type="match status" value="1"/>
</dbReference>
<evidence type="ECO:0000256" key="3">
    <source>
        <dbReference type="ARBA" id="ARBA00022478"/>
    </source>
</evidence>
<dbReference type="InterPro" id="IPR007634">
    <property type="entry name" value="RNA_pol_sigma_54_DNA-bd"/>
</dbReference>
<dbReference type="NCBIfam" id="TIGR02395">
    <property type="entry name" value="rpoN_sigma"/>
    <property type="match status" value="1"/>
</dbReference>
<feature type="domain" description="RNA polymerase sigma factor 54 core-binding" evidence="12">
    <location>
        <begin position="102"/>
        <end position="281"/>
    </location>
</feature>
<accession>A0A918Z5B4</accession>
<dbReference type="GO" id="GO:0006352">
    <property type="term" value="P:DNA-templated transcription initiation"/>
    <property type="evidence" value="ECO:0007669"/>
    <property type="project" value="InterPro"/>
</dbReference>
<dbReference type="Gene3D" id="1.10.10.60">
    <property type="entry name" value="Homeodomain-like"/>
    <property type="match status" value="1"/>
</dbReference>
<evidence type="ECO:0000256" key="4">
    <source>
        <dbReference type="ARBA" id="ARBA00022679"/>
    </source>
</evidence>
<evidence type="ECO:0000259" key="11">
    <source>
        <dbReference type="Pfam" id="PF04552"/>
    </source>
</evidence>
<feature type="domain" description="RNA polymerase sigma factor 54 DNA-binding" evidence="11">
    <location>
        <begin position="298"/>
        <end position="450"/>
    </location>
</feature>
<dbReference type="Gene3D" id="1.10.10.1330">
    <property type="entry name" value="RNA polymerase sigma-54 factor, core-binding domain"/>
    <property type="match status" value="1"/>
</dbReference>
<dbReference type="PROSITE" id="PS00718">
    <property type="entry name" value="SIGMA54_2"/>
    <property type="match status" value="1"/>
</dbReference>
<evidence type="ECO:0000259" key="12">
    <source>
        <dbReference type="Pfam" id="PF04963"/>
    </source>
</evidence>
<dbReference type="PANTHER" id="PTHR32248">
    <property type="entry name" value="RNA POLYMERASE SIGMA-54 FACTOR"/>
    <property type="match status" value="1"/>
</dbReference>
<dbReference type="GO" id="GO:0003677">
    <property type="term" value="F:DNA binding"/>
    <property type="evidence" value="ECO:0007669"/>
    <property type="project" value="UniProtKB-KW"/>
</dbReference>
<evidence type="ECO:0000256" key="8">
    <source>
        <dbReference type="ARBA" id="ARBA00023125"/>
    </source>
</evidence>
<dbReference type="GO" id="GO:0016987">
    <property type="term" value="F:sigma factor activity"/>
    <property type="evidence" value="ECO:0007669"/>
    <property type="project" value="UniProtKB-KW"/>
</dbReference>
<dbReference type="EMBL" id="BNCF01000010">
    <property type="protein sequence ID" value="GHE37448.1"/>
    <property type="molecule type" value="Genomic_DNA"/>
</dbReference>
<dbReference type="Pfam" id="PF04963">
    <property type="entry name" value="Sigma54_CBD"/>
    <property type="match status" value="1"/>
</dbReference>
<evidence type="ECO:0000256" key="9">
    <source>
        <dbReference type="ARBA" id="ARBA00023163"/>
    </source>
</evidence>
<keyword evidence="3 10" id="KW-0240">DNA-directed RNA polymerase</keyword>
<dbReference type="GO" id="GO:0016779">
    <property type="term" value="F:nucleotidyltransferase activity"/>
    <property type="evidence" value="ECO:0007669"/>
    <property type="project" value="UniProtKB-KW"/>
</dbReference>
<dbReference type="PIRSF" id="PIRSF000774">
    <property type="entry name" value="RpoN"/>
    <property type="match status" value="1"/>
</dbReference>
<evidence type="ECO:0000256" key="6">
    <source>
        <dbReference type="ARBA" id="ARBA00023015"/>
    </source>
</evidence>
<dbReference type="Proteomes" id="UP000636453">
    <property type="component" value="Unassembled WGS sequence"/>
</dbReference>
<dbReference type="GO" id="GO:0001216">
    <property type="term" value="F:DNA-binding transcription activator activity"/>
    <property type="evidence" value="ECO:0007669"/>
    <property type="project" value="InterPro"/>
</dbReference>
<evidence type="ECO:0000256" key="1">
    <source>
        <dbReference type="ARBA" id="ARBA00008798"/>
    </source>
</evidence>
<dbReference type="PANTHER" id="PTHR32248:SF4">
    <property type="entry name" value="RNA POLYMERASE SIGMA-54 FACTOR"/>
    <property type="match status" value="1"/>
</dbReference>
<evidence type="ECO:0000256" key="2">
    <source>
        <dbReference type="ARBA" id="ARBA00019942"/>
    </source>
</evidence>
<dbReference type="RefSeq" id="WP_146473874.1">
    <property type="nucleotide sequence ID" value="NZ_BNCF01000010.1"/>
</dbReference>
<dbReference type="InterPro" id="IPR038709">
    <property type="entry name" value="RpoN_core-bd_sf"/>
</dbReference>
<keyword evidence="9 10" id="KW-0804">Transcription</keyword>
<dbReference type="InterPro" id="IPR000394">
    <property type="entry name" value="RNA_pol_sigma_54"/>
</dbReference>
<organism evidence="13 14">
    <name type="scientific">Vulcaniibacterium thermophilum</name>
    <dbReference type="NCBI Taxonomy" id="1169913"/>
    <lineage>
        <taxon>Bacteria</taxon>
        <taxon>Pseudomonadati</taxon>
        <taxon>Pseudomonadota</taxon>
        <taxon>Gammaproteobacteria</taxon>
        <taxon>Lysobacterales</taxon>
        <taxon>Lysobacteraceae</taxon>
        <taxon>Vulcaniibacterium</taxon>
    </lineage>
</organism>
<reference evidence="13" key="1">
    <citation type="journal article" date="2014" name="Int. J. Syst. Evol. Microbiol.">
        <title>Complete genome sequence of Corynebacterium casei LMG S-19264T (=DSM 44701T), isolated from a smear-ripened cheese.</title>
        <authorList>
            <consortium name="US DOE Joint Genome Institute (JGI-PGF)"/>
            <person name="Walter F."/>
            <person name="Albersmeier A."/>
            <person name="Kalinowski J."/>
            <person name="Ruckert C."/>
        </authorList>
    </citation>
    <scope>NUCLEOTIDE SEQUENCE</scope>
    <source>
        <strain evidence="13">KCTC 32020</strain>
    </source>
</reference>
<dbReference type="GO" id="GO:0000428">
    <property type="term" value="C:DNA-directed RNA polymerase complex"/>
    <property type="evidence" value="ECO:0007669"/>
    <property type="project" value="UniProtKB-KW"/>
</dbReference>
<evidence type="ECO:0000256" key="5">
    <source>
        <dbReference type="ARBA" id="ARBA00022695"/>
    </source>
</evidence>
<evidence type="ECO:0000313" key="13">
    <source>
        <dbReference type="EMBL" id="GHE37448.1"/>
    </source>
</evidence>